<proteinExistence type="predicted"/>
<evidence type="ECO:0000313" key="1">
    <source>
        <dbReference type="EMBL" id="EXF79105.1"/>
    </source>
</evidence>
<dbReference type="eggNOG" id="ENOG502T6YV">
    <property type="taxonomic scope" value="Eukaryota"/>
</dbReference>
<reference evidence="1 2" key="1">
    <citation type="submission" date="2014-02" db="EMBL/GenBank/DDBJ databases">
        <title>The genome sequence of Colletotrichum fioriniae PJ7.</title>
        <authorList>
            <person name="Baroncelli R."/>
            <person name="Thon M.R."/>
        </authorList>
    </citation>
    <scope>NUCLEOTIDE SEQUENCE [LARGE SCALE GENOMIC DNA]</scope>
    <source>
        <strain evidence="1 2">PJ7</strain>
    </source>
</reference>
<dbReference type="Proteomes" id="UP000020467">
    <property type="component" value="Unassembled WGS sequence"/>
</dbReference>
<dbReference type="AlphaFoldDB" id="A0A010QR00"/>
<name>A0A010QR00_9PEZI</name>
<evidence type="ECO:0000313" key="2">
    <source>
        <dbReference type="Proteomes" id="UP000020467"/>
    </source>
</evidence>
<keyword evidence="2" id="KW-1185">Reference proteome</keyword>
<protein>
    <submittedName>
        <fullName evidence="1">Uncharacterized protein</fullName>
    </submittedName>
</protein>
<organism evidence="1 2">
    <name type="scientific">Colletotrichum fioriniae PJ7</name>
    <dbReference type="NCBI Taxonomy" id="1445577"/>
    <lineage>
        <taxon>Eukaryota</taxon>
        <taxon>Fungi</taxon>
        <taxon>Dikarya</taxon>
        <taxon>Ascomycota</taxon>
        <taxon>Pezizomycotina</taxon>
        <taxon>Sordariomycetes</taxon>
        <taxon>Hypocreomycetidae</taxon>
        <taxon>Glomerellales</taxon>
        <taxon>Glomerellaceae</taxon>
        <taxon>Colletotrichum</taxon>
        <taxon>Colletotrichum acutatum species complex</taxon>
    </lineage>
</organism>
<dbReference type="OrthoDB" id="4540223at2759"/>
<accession>A0A010QR00</accession>
<dbReference type="Pfam" id="PF19287">
    <property type="entry name" value="DUF5910"/>
    <property type="match status" value="1"/>
</dbReference>
<dbReference type="HOGENOM" id="CLU_091777_0_0_1"/>
<gene>
    <name evidence="1" type="ORF">CFIO01_06427</name>
</gene>
<dbReference type="InterPro" id="IPR045564">
    <property type="entry name" value="DUF5910"/>
</dbReference>
<dbReference type="EMBL" id="JARH01000575">
    <property type="protein sequence ID" value="EXF79105.1"/>
    <property type="molecule type" value="Genomic_DNA"/>
</dbReference>
<sequence>MVIGYRTAAEVGCPLPGPKVNCVAFTNNIANLQEEAVQINERNTPFRDPAFDNLPGGSQIGNGIYLGSEPAGWRGSPIKKNWYCVFKADEARFNAASKLWIPQFYTSKSFWGSSKSKELWGYGEKLIAKYIAKFGFSASSTLRFSYIEAHGRTLQMVIPTKMANADTLDIYAKCFETKSELIAYESESVNFWDWAIKGDPGNPG</sequence>
<comment type="caution">
    <text evidence="1">The sequence shown here is derived from an EMBL/GenBank/DDBJ whole genome shotgun (WGS) entry which is preliminary data.</text>
</comment>
<dbReference type="KEGG" id="cfj:CFIO01_06427"/>